<evidence type="ECO:0000313" key="2">
    <source>
        <dbReference type="Proteomes" id="UP000193087"/>
    </source>
</evidence>
<reference evidence="1 2" key="1">
    <citation type="submission" date="2016-01" db="EMBL/GenBank/DDBJ databases">
        <title>The new phylogeny of the genus Mycobacterium.</title>
        <authorList>
            <person name="Tarcisio F."/>
            <person name="Conor M."/>
            <person name="Antonella G."/>
            <person name="Elisabetta G."/>
            <person name="Giulia F.S."/>
            <person name="Sara T."/>
            <person name="Anna F."/>
            <person name="Clotilde B."/>
            <person name="Roberto B."/>
            <person name="Veronica D.S."/>
            <person name="Fabio R."/>
            <person name="Monica P."/>
            <person name="Olivier J."/>
            <person name="Enrico T."/>
            <person name="Nicola S."/>
        </authorList>
    </citation>
    <scope>NUCLEOTIDE SEQUENCE [LARGE SCALE GENOMIC DNA]</scope>
    <source>
        <strain evidence="1 2">DSM 45176</strain>
    </source>
</reference>
<sequence>MVRLDVPDGPGGEAALIWTLRPAMHAQRRRLARCGRQRIGTDFRPATRPPVETITYWNAWEQPVGEN</sequence>
<dbReference type="AlphaFoldDB" id="A0A1X2CZ87"/>
<evidence type="ECO:0000313" key="1">
    <source>
        <dbReference type="EMBL" id="ORW81232.1"/>
    </source>
</evidence>
<protein>
    <submittedName>
        <fullName evidence="1">Uncharacterized protein</fullName>
    </submittedName>
</protein>
<dbReference type="Proteomes" id="UP000193087">
    <property type="component" value="Unassembled WGS sequence"/>
</dbReference>
<organism evidence="1 2">
    <name type="scientific">Mycobacterium riyadhense</name>
    <dbReference type="NCBI Taxonomy" id="486698"/>
    <lineage>
        <taxon>Bacteria</taxon>
        <taxon>Bacillati</taxon>
        <taxon>Actinomycetota</taxon>
        <taxon>Actinomycetes</taxon>
        <taxon>Mycobacteriales</taxon>
        <taxon>Mycobacteriaceae</taxon>
        <taxon>Mycobacterium</taxon>
    </lineage>
</organism>
<dbReference type="STRING" id="486698.AWC22_17090"/>
<dbReference type="EMBL" id="LQPQ01000061">
    <property type="protein sequence ID" value="ORW81232.1"/>
    <property type="molecule type" value="Genomic_DNA"/>
</dbReference>
<name>A0A1X2CZ87_9MYCO</name>
<proteinExistence type="predicted"/>
<keyword evidence="2" id="KW-1185">Reference proteome</keyword>
<comment type="caution">
    <text evidence="1">The sequence shown here is derived from an EMBL/GenBank/DDBJ whole genome shotgun (WGS) entry which is preliminary data.</text>
</comment>
<dbReference type="RefSeq" id="WP_085250198.1">
    <property type="nucleotide sequence ID" value="NZ_JACKSL010000118.1"/>
</dbReference>
<accession>A0A1X2CZ87</accession>
<gene>
    <name evidence="1" type="ORF">AWC22_17090</name>
</gene>